<feature type="transmembrane region" description="Helical" evidence="8">
    <location>
        <begin position="537"/>
        <end position="557"/>
    </location>
</feature>
<feature type="transmembrane region" description="Helical" evidence="8">
    <location>
        <begin position="589"/>
        <end position="612"/>
    </location>
</feature>
<evidence type="ECO:0000259" key="9">
    <source>
        <dbReference type="PROSITE" id="PS50850"/>
    </source>
</evidence>
<feature type="transmembrane region" description="Helical" evidence="8">
    <location>
        <begin position="383"/>
        <end position="410"/>
    </location>
</feature>
<reference evidence="10" key="1">
    <citation type="submission" date="2022-03" db="EMBL/GenBank/DDBJ databases">
        <title>Genomic analyses of argali, domestic sheep and their hybrids provide insights into chromosomal evolution, heterosis and genetic basis of agronomic traits.</title>
        <authorList>
            <person name="Li M."/>
        </authorList>
    </citation>
    <scope>NUCLEOTIDE SEQUENCE</scope>
    <source>
        <strain evidence="10">CAU-MHL-2022a</strain>
        <tissue evidence="10">Skin</tissue>
    </source>
</reference>
<evidence type="ECO:0000256" key="8">
    <source>
        <dbReference type="SAM" id="Phobius"/>
    </source>
</evidence>
<feature type="transmembrane region" description="Helical" evidence="8">
    <location>
        <begin position="854"/>
        <end position="878"/>
    </location>
</feature>
<evidence type="ECO:0000256" key="3">
    <source>
        <dbReference type="ARBA" id="ARBA00022692"/>
    </source>
</evidence>
<feature type="transmembrane region" description="Helical" evidence="8">
    <location>
        <begin position="321"/>
        <end position="343"/>
    </location>
</feature>
<gene>
    <name evidence="10" type="ORF">MG293_016206</name>
</gene>
<feature type="transmembrane region" description="Helical" evidence="8">
    <location>
        <begin position="355"/>
        <end position="377"/>
    </location>
</feature>
<evidence type="ECO:0000256" key="1">
    <source>
        <dbReference type="ARBA" id="ARBA00004127"/>
    </source>
</evidence>
<evidence type="ECO:0000256" key="6">
    <source>
        <dbReference type="ARBA" id="ARBA00023136"/>
    </source>
</evidence>
<protein>
    <recommendedName>
        <fullName evidence="9">Major facilitator superfamily (MFS) profile domain-containing protein</fullName>
    </recommendedName>
</protein>
<comment type="similarity">
    <text evidence="7">Belongs to the major facilitator superfamily. Spinster (TC 2.A.1.49) family.</text>
</comment>
<feature type="transmembrane region" description="Helical" evidence="8">
    <location>
        <begin position="759"/>
        <end position="780"/>
    </location>
</feature>
<dbReference type="GO" id="GO:0022857">
    <property type="term" value="F:transmembrane transporter activity"/>
    <property type="evidence" value="ECO:0007669"/>
    <property type="project" value="InterPro"/>
</dbReference>
<feature type="transmembrane region" description="Helical" evidence="8">
    <location>
        <begin position="709"/>
        <end position="731"/>
    </location>
</feature>
<dbReference type="GO" id="GO:0046624">
    <property type="term" value="F:sphingolipid transporter activity"/>
    <property type="evidence" value="ECO:0007669"/>
    <property type="project" value="TreeGrafter"/>
</dbReference>
<dbReference type="AlphaFoldDB" id="A0AAD4Y3P0"/>
<dbReference type="GO" id="GO:0016020">
    <property type="term" value="C:membrane"/>
    <property type="evidence" value="ECO:0007669"/>
    <property type="project" value="TreeGrafter"/>
</dbReference>
<dbReference type="FunFam" id="1.20.1250.20:FF:000097">
    <property type="entry name" value="protein spinster homolog 1"/>
    <property type="match status" value="1"/>
</dbReference>
<feature type="transmembrane region" description="Helical" evidence="8">
    <location>
        <begin position="485"/>
        <end position="506"/>
    </location>
</feature>
<dbReference type="Gene3D" id="1.20.1250.20">
    <property type="entry name" value="MFS general substrate transporter like domains"/>
    <property type="match status" value="2"/>
</dbReference>
<dbReference type="Pfam" id="PF07690">
    <property type="entry name" value="MFS_1"/>
    <property type="match status" value="2"/>
</dbReference>
<feature type="domain" description="Major facilitator superfamily (MFS) profile" evidence="9">
    <location>
        <begin position="488"/>
        <end position="927"/>
    </location>
</feature>
<dbReference type="PANTHER" id="PTHR23505:SF4">
    <property type="entry name" value="SPHINGOSINE-1-PHOSPHATE TRANSPORTER SPNS2"/>
    <property type="match status" value="1"/>
</dbReference>
<dbReference type="EMBL" id="JAKZEL010000020">
    <property type="protein sequence ID" value="KAI4533187.1"/>
    <property type="molecule type" value="Genomic_DNA"/>
</dbReference>
<feature type="transmembrane region" description="Helical" evidence="8">
    <location>
        <begin position="12"/>
        <end position="33"/>
    </location>
</feature>
<keyword evidence="3 8" id="KW-0812">Transmembrane</keyword>
<feature type="transmembrane region" description="Helical" evidence="8">
    <location>
        <begin position="624"/>
        <end position="644"/>
    </location>
</feature>
<feature type="transmembrane region" description="Helical" evidence="8">
    <location>
        <begin position="53"/>
        <end position="73"/>
    </location>
</feature>
<feature type="transmembrane region" description="Helical" evidence="8">
    <location>
        <begin position="141"/>
        <end position="160"/>
    </location>
</feature>
<evidence type="ECO:0000256" key="7">
    <source>
        <dbReference type="ARBA" id="ARBA00024338"/>
    </source>
</evidence>
<feature type="transmembrane region" description="Helical" evidence="8">
    <location>
        <begin position="819"/>
        <end position="847"/>
    </location>
</feature>
<organism evidence="10 11">
    <name type="scientific">Ovis ammon polii</name>
    <dbReference type="NCBI Taxonomy" id="230172"/>
    <lineage>
        <taxon>Eukaryota</taxon>
        <taxon>Metazoa</taxon>
        <taxon>Chordata</taxon>
        <taxon>Craniata</taxon>
        <taxon>Vertebrata</taxon>
        <taxon>Euteleostomi</taxon>
        <taxon>Mammalia</taxon>
        <taxon>Eutheria</taxon>
        <taxon>Laurasiatheria</taxon>
        <taxon>Artiodactyla</taxon>
        <taxon>Ruminantia</taxon>
        <taxon>Pecora</taxon>
        <taxon>Bovidae</taxon>
        <taxon>Caprinae</taxon>
        <taxon>Ovis</taxon>
    </lineage>
</organism>
<evidence type="ECO:0000313" key="10">
    <source>
        <dbReference type="EMBL" id="KAI4533187.1"/>
    </source>
</evidence>
<feature type="transmembrane region" description="Helical" evidence="8">
    <location>
        <begin position="656"/>
        <end position="676"/>
    </location>
</feature>
<proteinExistence type="inferred from homology"/>
<accession>A0AAD4Y3P0</accession>
<evidence type="ECO:0000256" key="5">
    <source>
        <dbReference type="ARBA" id="ARBA00023055"/>
    </source>
</evidence>
<dbReference type="GO" id="GO:0003376">
    <property type="term" value="P:sphingosine-1-phosphate receptor signaling pathway"/>
    <property type="evidence" value="ECO:0007669"/>
    <property type="project" value="TreeGrafter"/>
</dbReference>
<feature type="transmembrane region" description="Helical" evidence="8">
    <location>
        <begin position="792"/>
        <end position="813"/>
    </location>
</feature>
<dbReference type="InterPro" id="IPR044770">
    <property type="entry name" value="MFS_spinster-like"/>
</dbReference>
<comment type="subcellular location">
    <subcellularLocation>
        <location evidence="1">Endomembrane system</location>
        <topology evidence="1">Multi-pass membrane protein</topology>
    </subcellularLocation>
</comment>
<dbReference type="InterPro" id="IPR011701">
    <property type="entry name" value="MFS"/>
</dbReference>
<feature type="domain" description="Major facilitator superfamily (MFS) profile" evidence="9">
    <location>
        <begin position="15"/>
        <end position="496"/>
    </location>
</feature>
<evidence type="ECO:0000256" key="4">
    <source>
        <dbReference type="ARBA" id="ARBA00022989"/>
    </source>
</evidence>
<dbReference type="InterPro" id="IPR020846">
    <property type="entry name" value="MFS_dom"/>
</dbReference>
<evidence type="ECO:0000256" key="2">
    <source>
        <dbReference type="ARBA" id="ARBA00022448"/>
    </source>
</evidence>
<keyword evidence="6 8" id="KW-0472">Membrane</keyword>
<feature type="transmembrane region" description="Helical" evidence="8">
    <location>
        <begin position="80"/>
        <end position="99"/>
    </location>
</feature>
<feature type="transmembrane region" description="Helical" evidence="8">
    <location>
        <begin position="172"/>
        <end position="192"/>
    </location>
</feature>
<dbReference type="SUPFAM" id="SSF103473">
    <property type="entry name" value="MFS general substrate transporter"/>
    <property type="match status" value="3"/>
</dbReference>
<dbReference type="CDD" id="cd17328">
    <property type="entry name" value="MFS_spinster_like"/>
    <property type="match status" value="2"/>
</dbReference>
<comment type="caution">
    <text evidence="10">The sequence shown here is derived from an EMBL/GenBank/DDBJ whole genome shotgun (WGS) entry which is preliminary data.</text>
</comment>
<feature type="transmembrane region" description="Helical" evidence="8">
    <location>
        <begin position="105"/>
        <end position="129"/>
    </location>
</feature>
<sequence length="944" mass="102513">MPAPWSLPRWRAYVAAAVLCYINLLNYMNWFIIAGVLLDVQKFFHISDSNAGLLQTVFISFLLLSAPVFGYLGDRHSRKATLSFGILLWSGAGLSSSFISPRYSWLFFLSRGLVGTGTASYSTIAPTVLGDLFVRDQRTRVLAIFYIFIPVGSGLGYVLGSAVTELTGNWRWALRIMPCLEAVALILLIMLVPDPPRGAAEKQGVATTGDPRSSWCEDVRYLWRNWSFVWSTLGVTAMAFVTGALGFWAPKFLFEARVVHGLLLPCFREPCNSPDRKKLQEGPSGVEVGPRVDGKGSEVRKGYLRDVQRQRVKDGIKKCKIPSLIFGALTVVTGIIGVILGAETSRRYKKINPQAEPLICAASLLAAAPCLYLALILAPTTLLASYVFLALGELLLSCNWAVVADILLLLARPNLGPWLCGDPGDPEQSVVVPRCRATAEALQITVGHILGDAGSPYLTGLISSALRAGRPDTYLQRFLSLQQSFLCCAFIIALGGGCFLLTALYLERDQAQAQKSGTGVLLDIQQHFGVKDRGAGLLQSVFICSFMVAAPIFGYLGDRFNRKVILSCGIFFWSVVTFSSSFIPQQHFWLLVLSRGLVGIGEASYSTIAPTIIGDLFTKNTRTLMLSVFYFAIPLGSGLGYITGSSVKQAAGDWHWALRVSPILGMITGTLILVLVPATKRGHADQLGGQLKARTSWLRDMKALIRNRSYVFSSLATSAVSFATGALGMWIPLYLHRAQVVQKTAETCSSPPCGAKDSLIFGAITCFTGFLGVVTGAGATRWCRLRTQRADPLVCAVGMLGSAIFICLIFVAAKSSIVGAYICIFVGETLLFSNWAITADILMYVVIPTRRATAVALQSFTSHLLGDAGSPYLIGFISDLIRQSTKDSPLWEFLSLGYALMLCPFVVVLGGMFFLATALFFLSDRAKAEQQVNQLVMPPTSMKA</sequence>
<keyword evidence="2" id="KW-0813">Transport</keyword>
<dbReference type="GO" id="GO:0012505">
    <property type="term" value="C:endomembrane system"/>
    <property type="evidence" value="ECO:0007669"/>
    <property type="project" value="UniProtKB-SubCell"/>
</dbReference>
<keyword evidence="4 8" id="KW-1133">Transmembrane helix</keyword>
<dbReference type="PANTHER" id="PTHR23505">
    <property type="entry name" value="SPINSTER"/>
    <property type="match status" value="1"/>
</dbReference>
<dbReference type="PROSITE" id="PS50850">
    <property type="entry name" value="MFS"/>
    <property type="match status" value="2"/>
</dbReference>
<name>A0AAD4Y3P0_OVIAM</name>
<dbReference type="Proteomes" id="UP001214576">
    <property type="component" value="Unassembled WGS sequence"/>
</dbReference>
<feature type="transmembrane region" description="Helical" evidence="8">
    <location>
        <begin position="564"/>
        <end position="583"/>
    </location>
</feature>
<feature type="transmembrane region" description="Helical" evidence="8">
    <location>
        <begin position="898"/>
        <end position="922"/>
    </location>
</feature>
<feature type="transmembrane region" description="Helical" evidence="8">
    <location>
        <begin position="228"/>
        <end position="249"/>
    </location>
</feature>
<keyword evidence="11" id="KW-1185">Reference proteome</keyword>
<dbReference type="InterPro" id="IPR036259">
    <property type="entry name" value="MFS_trans_sf"/>
</dbReference>
<keyword evidence="5" id="KW-0445">Lipid transport</keyword>
<evidence type="ECO:0000313" key="11">
    <source>
        <dbReference type="Proteomes" id="UP001214576"/>
    </source>
</evidence>